<comment type="caution">
    <text evidence="12">The sequence shown here is derived from an EMBL/GenBank/DDBJ whole genome shotgun (WGS) entry which is preliminary data.</text>
</comment>
<dbReference type="FunCoup" id="A0A2P6NPT6">
    <property type="interactions" value="9"/>
</dbReference>
<comment type="similarity">
    <text evidence="2">Belongs to the lipase maturation factor family.</text>
</comment>
<dbReference type="OrthoDB" id="434126at2759"/>
<dbReference type="InterPro" id="IPR057433">
    <property type="entry name" value="LMF1/2_C"/>
</dbReference>
<dbReference type="PANTHER" id="PTHR14463">
    <property type="entry name" value="LIPASE MATURATION FACTOR"/>
    <property type="match status" value="1"/>
</dbReference>
<accession>A0A2P6NPT6</accession>
<keyword evidence="3 9" id="KW-0812">Transmembrane</keyword>
<feature type="transmembrane region" description="Helical" evidence="9">
    <location>
        <begin position="76"/>
        <end position="94"/>
    </location>
</feature>
<evidence type="ECO:0000256" key="9">
    <source>
        <dbReference type="SAM" id="Phobius"/>
    </source>
</evidence>
<evidence type="ECO:0000256" key="7">
    <source>
        <dbReference type="ARBA" id="ARBA00023180"/>
    </source>
</evidence>
<dbReference type="Pfam" id="PF06762">
    <property type="entry name" value="LMF1"/>
    <property type="match status" value="1"/>
</dbReference>
<evidence type="ECO:0000256" key="8">
    <source>
        <dbReference type="ARBA" id="ARBA00040643"/>
    </source>
</evidence>
<dbReference type="InParanoid" id="A0A2P6NPT6"/>
<dbReference type="Proteomes" id="UP000241769">
    <property type="component" value="Unassembled WGS sequence"/>
</dbReference>
<evidence type="ECO:0000256" key="5">
    <source>
        <dbReference type="ARBA" id="ARBA00022989"/>
    </source>
</evidence>
<name>A0A2P6NPT6_9EUKA</name>
<evidence type="ECO:0000256" key="6">
    <source>
        <dbReference type="ARBA" id="ARBA00023136"/>
    </source>
</evidence>
<organism evidence="12 13">
    <name type="scientific">Planoprotostelium fungivorum</name>
    <dbReference type="NCBI Taxonomy" id="1890364"/>
    <lineage>
        <taxon>Eukaryota</taxon>
        <taxon>Amoebozoa</taxon>
        <taxon>Evosea</taxon>
        <taxon>Variosea</taxon>
        <taxon>Cavosteliida</taxon>
        <taxon>Cavosteliaceae</taxon>
        <taxon>Planoprotostelium</taxon>
    </lineage>
</organism>
<keyword evidence="5 9" id="KW-1133">Transmembrane helix</keyword>
<protein>
    <recommendedName>
        <fullName evidence="8">Lipase maturation factor 2</fullName>
    </recommendedName>
</protein>
<feature type="transmembrane region" description="Helical" evidence="9">
    <location>
        <begin position="9"/>
        <end position="29"/>
    </location>
</feature>
<dbReference type="InterPro" id="IPR009613">
    <property type="entry name" value="LMF"/>
</dbReference>
<feature type="transmembrane region" description="Helical" evidence="9">
    <location>
        <begin position="101"/>
        <end position="120"/>
    </location>
</feature>
<dbReference type="PROSITE" id="PS51257">
    <property type="entry name" value="PROKAR_LIPOPROTEIN"/>
    <property type="match status" value="1"/>
</dbReference>
<gene>
    <name evidence="12" type="ORF">PROFUN_06087</name>
</gene>
<dbReference type="Pfam" id="PF25179">
    <property type="entry name" value="LMF1_C"/>
    <property type="match status" value="1"/>
</dbReference>
<feature type="transmembrane region" description="Helical" evidence="9">
    <location>
        <begin position="398"/>
        <end position="417"/>
    </location>
</feature>
<dbReference type="InterPro" id="IPR057434">
    <property type="entry name" value="LMF1/2_N"/>
</dbReference>
<feature type="domain" description="Lipase maturation factor 1/2 N-terminal" evidence="10">
    <location>
        <begin position="121"/>
        <end position="277"/>
    </location>
</feature>
<dbReference type="STRING" id="1890364.A0A2P6NPT6"/>
<dbReference type="GO" id="GO:0051604">
    <property type="term" value="P:protein maturation"/>
    <property type="evidence" value="ECO:0007669"/>
    <property type="project" value="InterPro"/>
</dbReference>
<dbReference type="PANTHER" id="PTHR14463:SF5">
    <property type="entry name" value="LIPASE MATURATION FACTOR 2"/>
    <property type="match status" value="1"/>
</dbReference>
<evidence type="ECO:0000256" key="4">
    <source>
        <dbReference type="ARBA" id="ARBA00022824"/>
    </source>
</evidence>
<feature type="transmembrane region" description="Helical" evidence="9">
    <location>
        <begin position="290"/>
        <end position="312"/>
    </location>
</feature>
<sequence>MGGTRTRKLFLSGLGLVYLVAFLSIYFQYGGLLSCSGLEPSFALHSSMKQHKGPDYARILPGLHHFYKAVGLDFDTFMLTTILSGAISSLLIVFGMHHALFFLACGAAYLTVVNMGQTFLSFQWDIILLEVTPLAALYCNLIPGKRGASMTIPSWMIRWLLFRLMFQAGVVKIQSGDATWTELRATEYHFATQCLPTAAAWFVHQLPQFVHKVEVAATFIIEIPAAVLVLLPGPSGVRYLAAGLQILLQLLIIVTGNYNFFNWLTILLTLPLLDDGLFGGKRKESRGNFIAVPIALAVLSSITASCFTLSTIDPRPFPTIQPDFSLFEQFIAHLHRTFSTHDLSFNLTVDRVDEIVSLVLPWICYYMSFVLLCLFFYEVNQIRKRVKKGKSVTGAIAQTGHLLMVFTISCLLFGASWKTLTSIDRHLYVPKWALQAHETVHPYHLASSYGLFRSMTGVGQNIRHHDRITSIVQRPEIIVEVRGKEGEWTELHFKHKPGDVNTRPTLVAPHQPRLDWQMWFAALMPRMTPWMTNMMFKLLKGGRESEAVWSLLDESRNGFNASHPPNQIRAVLHHYDFTRLLERPEAWWVRQGKGETYAGPFTDLRMMTEYVRNRGWADVCQRMRKDVGKNASSANLYLRKLHRYLGGG</sequence>
<evidence type="ECO:0000313" key="13">
    <source>
        <dbReference type="Proteomes" id="UP000241769"/>
    </source>
</evidence>
<evidence type="ECO:0000256" key="1">
    <source>
        <dbReference type="ARBA" id="ARBA00004477"/>
    </source>
</evidence>
<feature type="transmembrane region" description="Helical" evidence="9">
    <location>
        <begin position="126"/>
        <end position="143"/>
    </location>
</feature>
<comment type="subcellular location">
    <subcellularLocation>
        <location evidence="1">Endoplasmic reticulum membrane</location>
        <topology evidence="1">Multi-pass membrane protein</topology>
    </subcellularLocation>
</comment>
<reference evidence="12 13" key="1">
    <citation type="journal article" date="2018" name="Genome Biol. Evol.">
        <title>Multiple Roots of Fruiting Body Formation in Amoebozoa.</title>
        <authorList>
            <person name="Hillmann F."/>
            <person name="Forbes G."/>
            <person name="Novohradska S."/>
            <person name="Ferling I."/>
            <person name="Riege K."/>
            <person name="Groth M."/>
            <person name="Westermann M."/>
            <person name="Marz M."/>
            <person name="Spaller T."/>
            <person name="Winckler T."/>
            <person name="Schaap P."/>
            <person name="Glockner G."/>
        </authorList>
    </citation>
    <scope>NUCLEOTIDE SEQUENCE [LARGE SCALE GENOMIC DNA]</scope>
    <source>
        <strain evidence="12 13">Jena</strain>
    </source>
</reference>
<dbReference type="EMBL" id="MDYQ01000037">
    <property type="protein sequence ID" value="PRP85965.1"/>
    <property type="molecule type" value="Genomic_DNA"/>
</dbReference>
<dbReference type="AlphaFoldDB" id="A0A2P6NPT6"/>
<dbReference type="GO" id="GO:0005789">
    <property type="term" value="C:endoplasmic reticulum membrane"/>
    <property type="evidence" value="ECO:0007669"/>
    <property type="project" value="UniProtKB-SubCell"/>
</dbReference>
<feature type="domain" description="Lipase maturation factor 1/2 C-terminal" evidence="11">
    <location>
        <begin position="447"/>
        <end position="596"/>
    </location>
</feature>
<keyword evidence="13" id="KW-1185">Reference proteome</keyword>
<feature type="transmembrane region" description="Helical" evidence="9">
    <location>
        <begin position="355"/>
        <end position="377"/>
    </location>
</feature>
<evidence type="ECO:0000259" key="11">
    <source>
        <dbReference type="Pfam" id="PF25179"/>
    </source>
</evidence>
<evidence type="ECO:0000259" key="10">
    <source>
        <dbReference type="Pfam" id="PF06762"/>
    </source>
</evidence>
<feature type="transmembrane region" description="Helical" evidence="9">
    <location>
        <begin position="209"/>
        <end position="230"/>
    </location>
</feature>
<evidence type="ECO:0000313" key="12">
    <source>
        <dbReference type="EMBL" id="PRP85965.1"/>
    </source>
</evidence>
<evidence type="ECO:0000256" key="3">
    <source>
        <dbReference type="ARBA" id="ARBA00022692"/>
    </source>
</evidence>
<evidence type="ECO:0000256" key="2">
    <source>
        <dbReference type="ARBA" id="ARBA00005512"/>
    </source>
</evidence>
<keyword evidence="6 9" id="KW-0472">Membrane</keyword>
<keyword evidence="4" id="KW-0256">Endoplasmic reticulum</keyword>
<keyword evidence="7" id="KW-0325">Glycoprotein</keyword>
<proteinExistence type="inferred from homology"/>